<dbReference type="GO" id="GO:0051301">
    <property type="term" value="P:cell division"/>
    <property type="evidence" value="ECO:0007669"/>
    <property type="project" value="UniProtKB-KW"/>
</dbReference>
<dbReference type="EMBL" id="CADCUB010000074">
    <property type="protein sequence ID" value="CAA9324808.1"/>
    <property type="molecule type" value="Genomic_DNA"/>
</dbReference>
<name>A0A6J4L9H3_9ACTN</name>
<protein>
    <submittedName>
        <fullName evidence="2">Cell division protein MraZ</fullName>
    </submittedName>
</protein>
<feature type="region of interest" description="Disordered" evidence="1">
    <location>
        <begin position="1"/>
        <end position="116"/>
    </location>
</feature>
<keyword evidence="2" id="KW-0131">Cell cycle</keyword>
<evidence type="ECO:0000256" key="1">
    <source>
        <dbReference type="SAM" id="MobiDB-lite"/>
    </source>
</evidence>
<feature type="non-terminal residue" evidence="2">
    <location>
        <position position="1"/>
    </location>
</feature>
<evidence type="ECO:0000313" key="2">
    <source>
        <dbReference type="EMBL" id="CAA9324808.1"/>
    </source>
</evidence>
<keyword evidence="2" id="KW-0132">Cell division</keyword>
<sequence>VPRDPHTTARREGPADPAGEVPGPAGGGSRDHEGPGALPVRLHGGGVRRPRRPAGGADHQGRSRLPPHLLRERVRRGAGPDRPRHRPSGAAAVRRSDQGVRGHRRQHPPGDLGRRHLAGLRAGAGAGLRRAGGGRAHVL</sequence>
<accession>A0A6J4L9H3</accession>
<dbReference type="AlphaFoldDB" id="A0A6J4L9H3"/>
<gene>
    <name evidence="2" type="ORF">AVDCRST_MAG07-1484</name>
</gene>
<feature type="non-terminal residue" evidence="2">
    <location>
        <position position="139"/>
    </location>
</feature>
<feature type="compositionally biased region" description="Basic and acidic residues" evidence="1">
    <location>
        <begin position="1"/>
        <end position="14"/>
    </location>
</feature>
<reference evidence="2" key="1">
    <citation type="submission" date="2020-02" db="EMBL/GenBank/DDBJ databases">
        <authorList>
            <person name="Meier V. D."/>
        </authorList>
    </citation>
    <scope>NUCLEOTIDE SEQUENCE</scope>
    <source>
        <strain evidence="2">AVDCRST_MAG07</strain>
    </source>
</reference>
<proteinExistence type="predicted"/>
<organism evidence="2">
    <name type="scientific">uncultured Frankineae bacterium</name>
    <dbReference type="NCBI Taxonomy" id="437475"/>
    <lineage>
        <taxon>Bacteria</taxon>
        <taxon>Bacillati</taxon>
        <taxon>Actinomycetota</taxon>
        <taxon>Actinomycetes</taxon>
        <taxon>Frankiales</taxon>
        <taxon>environmental samples</taxon>
    </lineage>
</organism>